<evidence type="ECO:0000256" key="1">
    <source>
        <dbReference type="SAM" id="MobiDB-lite"/>
    </source>
</evidence>
<reference evidence="2" key="2">
    <citation type="submission" date="2020-09" db="EMBL/GenBank/DDBJ databases">
        <authorList>
            <person name="Sun Q."/>
            <person name="Ohkuma M."/>
        </authorList>
    </citation>
    <scope>NUCLEOTIDE SEQUENCE</scope>
    <source>
        <strain evidence="2">JCM 13064</strain>
    </source>
</reference>
<organism evidence="2 3">
    <name type="scientific">Sphaerisporangium melleum</name>
    <dbReference type="NCBI Taxonomy" id="321316"/>
    <lineage>
        <taxon>Bacteria</taxon>
        <taxon>Bacillati</taxon>
        <taxon>Actinomycetota</taxon>
        <taxon>Actinomycetes</taxon>
        <taxon>Streptosporangiales</taxon>
        <taxon>Streptosporangiaceae</taxon>
        <taxon>Sphaerisporangium</taxon>
    </lineage>
</organism>
<sequence length="274" mass="27258">MSYEGWEYGYVFGVAGATAYAVVNPARALLIAAAITSVASKPSSLAGAGEKWREIAGGIEQIAADLKKQVDGAPEEDWTAEDRTALDGASRTVLRNLNEGGAVHLDAAAIMENLGKLSYLGGVTSALAGTVLIGLAISATIAKGIPGANLAAQGVAEATATGTQMSIRAIVTKFGLAAGAATLAYTAVQGKQGELESQIAAMTGQGKAAEQVNLPLTNLHNSPASGLPATNDPTGTTGQNGTYGQTGTTGQSGTSGQIGTNGYPGTSGHPGATI</sequence>
<protein>
    <submittedName>
        <fullName evidence="2">Uncharacterized protein</fullName>
    </submittedName>
</protein>
<name>A0A917RMM2_9ACTN</name>
<reference evidence="2" key="1">
    <citation type="journal article" date="2014" name="Int. J. Syst. Evol. Microbiol.">
        <title>Complete genome sequence of Corynebacterium casei LMG S-19264T (=DSM 44701T), isolated from a smear-ripened cheese.</title>
        <authorList>
            <consortium name="US DOE Joint Genome Institute (JGI-PGF)"/>
            <person name="Walter F."/>
            <person name="Albersmeier A."/>
            <person name="Kalinowski J."/>
            <person name="Ruckert C."/>
        </authorList>
    </citation>
    <scope>NUCLEOTIDE SEQUENCE</scope>
    <source>
        <strain evidence="2">JCM 13064</strain>
    </source>
</reference>
<feature type="region of interest" description="Disordered" evidence="1">
    <location>
        <begin position="218"/>
        <end position="274"/>
    </location>
</feature>
<dbReference type="EMBL" id="BMNT01000050">
    <property type="protein sequence ID" value="GGL14920.1"/>
    <property type="molecule type" value="Genomic_DNA"/>
</dbReference>
<evidence type="ECO:0000313" key="3">
    <source>
        <dbReference type="Proteomes" id="UP000645217"/>
    </source>
</evidence>
<dbReference type="AlphaFoldDB" id="A0A917RMM2"/>
<dbReference type="RefSeq" id="WP_189167018.1">
    <property type="nucleotide sequence ID" value="NZ_BMNT01000050.1"/>
</dbReference>
<comment type="caution">
    <text evidence="2">The sequence shown here is derived from an EMBL/GenBank/DDBJ whole genome shotgun (WGS) entry which is preliminary data.</text>
</comment>
<proteinExistence type="predicted"/>
<keyword evidence="3" id="KW-1185">Reference proteome</keyword>
<gene>
    <name evidence="2" type="ORF">GCM10007964_66210</name>
</gene>
<dbReference type="Proteomes" id="UP000645217">
    <property type="component" value="Unassembled WGS sequence"/>
</dbReference>
<accession>A0A917RMM2</accession>
<feature type="compositionally biased region" description="Low complexity" evidence="1">
    <location>
        <begin position="234"/>
        <end position="261"/>
    </location>
</feature>
<evidence type="ECO:0000313" key="2">
    <source>
        <dbReference type="EMBL" id="GGL14920.1"/>
    </source>
</evidence>